<comment type="caution">
    <text evidence="2">The sequence shown here is derived from an EMBL/GenBank/DDBJ whole genome shotgun (WGS) entry which is preliminary data.</text>
</comment>
<gene>
    <name evidence="2" type="ORF">LLEC1_05030</name>
</gene>
<sequence length="86" mass="9843">MYLSSIASGFFGRKIGISGSRILSCITIFMTTTFAIIGFFEFTSRFTYLITYGNGRSYTCFCINSCCYYGYSWSIFINTFITIDRI</sequence>
<dbReference type="AlphaFoldDB" id="A0A179IU85"/>
<dbReference type="OrthoDB" id="2686308at2759"/>
<dbReference type="Proteomes" id="UP000243081">
    <property type="component" value="Unassembled WGS sequence"/>
</dbReference>
<protein>
    <submittedName>
        <fullName evidence="2">Uncharacterized protein</fullName>
    </submittedName>
</protein>
<accession>A0A179IU85</accession>
<name>A0A179IU85_CORDF</name>
<keyword evidence="1" id="KW-0472">Membrane</keyword>
<proteinExistence type="predicted"/>
<dbReference type="EMBL" id="LUKN01000003">
    <property type="protein sequence ID" value="OAR05985.1"/>
    <property type="molecule type" value="Genomic_DNA"/>
</dbReference>
<evidence type="ECO:0000313" key="3">
    <source>
        <dbReference type="Proteomes" id="UP000243081"/>
    </source>
</evidence>
<organism evidence="2 3">
    <name type="scientific">Cordyceps confragosa</name>
    <name type="common">Lecanicillium lecanii</name>
    <dbReference type="NCBI Taxonomy" id="2714763"/>
    <lineage>
        <taxon>Eukaryota</taxon>
        <taxon>Fungi</taxon>
        <taxon>Dikarya</taxon>
        <taxon>Ascomycota</taxon>
        <taxon>Pezizomycotina</taxon>
        <taxon>Sordariomycetes</taxon>
        <taxon>Hypocreomycetidae</taxon>
        <taxon>Hypocreales</taxon>
        <taxon>Cordycipitaceae</taxon>
        <taxon>Akanthomyces</taxon>
    </lineage>
</organism>
<keyword evidence="1" id="KW-0812">Transmembrane</keyword>
<reference evidence="2 3" key="1">
    <citation type="submission" date="2016-03" db="EMBL/GenBank/DDBJ databases">
        <title>Fine-scale spatial genetic structure of a fungal parasite of coffee scale insects.</title>
        <authorList>
            <person name="Jackson D."/>
            <person name="Zemenick K.A."/>
            <person name="Malloure B."/>
            <person name="Quandt C.A."/>
            <person name="James T.Y."/>
        </authorList>
    </citation>
    <scope>NUCLEOTIDE SEQUENCE [LARGE SCALE GENOMIC DNA]</scope>
    <source>
        <strain evidence="2 3">UM487</strain>
    </source>
</reference>
<keyword evidence="3" id="KW-1185">Reference proteome</keyword>
<keyword evidence="1" id="KW-1133">Transmembrane helix</keyword>
<evidence type="ECO:0000256" key="1">
    <source>
        <dbReference type="SAM" id="Phobius"/>
    </source>
</evidence>
<evidence type="ECO:0000313" key="2">
    <source>
        <dbReference type="EMBL" id="OAR05985.1"/>
    </source>
</evidence>
<feature type="transmembrane region" description="Helical" evidence="1">
    <location>
        <begin position="21"/>
        <end position="40"/>
    </location>
</feature>